<evidence type="ECO:0000256" key="1">
    <source>
        <dbReference type="ARBA" id="ARBA00022649"/>
    </source>
</evidence>
<gene>
    <name evidence="2" type="ORF">SAMN05216537_112114</name>
</gene>
<keyword evidence="3" id="KW-1185">Reference proteome</keyword>
<organism evidence="2 3">
    <name type="scientific">Lachnospira multipara</name>
    <dbReference type="NCBI Taxonomy" id="28051"/>
    <lineage>
        <taxon>Bacteria</taxon>
        <taxon>Bacillati</taxon>
        <taxon>Bacillota</taxon>
        <taxon>Clostridia</taxon>
        <taxon>Lachnospirales</taxon>
        <taxon>Lachnospiraceae</taxon>
        <taxon>Lachnospira</taxon>
    </lineage>
</organism>
<name>A0A1H5VUR6_9FIRM</name>
<dbReference type="AlphaFoldDB" id="A0A1H5VUR6"/>
<dbReference type="EMBL" id="FNUL01000012">
    <property type="protein sequence ID" value="SEF91045.1"/>
    <property type="molecule type" value="Genomic_DNA"/>
</dbReference>
<evidence type="ECO:0000313" key="3">
    <source>
        <dbReference type="Proteomes" id="UP000236726"/>
    </source>
</evidence>
<dbReference type="InterPro" id="IPR035093">
    <property type="entry name" value="RelE/ParE_toxin_dom_sf"/>
</dbReference>
<reference evidence="2 3" key="1">
    <citation type="submission" date="2016-10" db="EMBL/GenBank/DDBJ databases">
        <authorList>
            <person name="de Groot N.N."/>
        </authorList>
    </citation>
    <scope>NUCLEOTIDE SEQUENCE [LARGE SCALE GENOMIC DNA]</scope>
    <source>
        <strain evidence="2 3">D15d</strain>
    </source>
</reference>
<protein>
    <submittedName>
        <fullName evidence="2">Plasmid stabilization system protein ParE</fullName>
    </submittedName>
</protein>
<keyword evidence="1" id="KW-1277">Toxin-antitoxin system</keyword>
<dbReference type="RefSeq" id="WP_103953161.1">
    <property type="nucleotide sequence ID" value="NZ_FNUL01000012.1"/>
</dbReference>
<dbReference type="InterPro" id="IPR007712">
    <property type="entry name" value="RelE/ParE_toxin"/>
</dbReference>
<evidence type="ECO:0000313" key="2">
    <source>
        <dbReference type="EMBL" id="SEF91045.1"/>
    </source>
</evidence>
<dbReference type="Gene3D" id="3.30.2310.20">
    <property type="entry name" value="RelE-like"/>
    <property type="match status" value="1"/>
</dbReference>
<dbReference type="Pfam" id="PF05016">
    <property type="entry name" value="ParE_toxin"/>
    <property type="match status" value="1"/>
</dbReference>
<sequence length="105" mass="12361">MAYNLIITDRADELIDSCVLYIINKLKNTQAASHLLDGISEVYDRLEENPYQFPNSKDDYLRRRGYKEALISDMQYKIVFRIEESTVYVVGLFHDLEDYPSKVME</sequence>
<accession>A0A1H5VUR6</accession>
<dbReference type="Proteomes" id="UP000236726">
    <property type="component" value="Unassembled WGS sequence"/>
</dbReference>
<proteinExistence type="predicted"/>